<evidence type="ECO:0000259" key="5">
    <source>
        <dbReference type="PROSITE" id="PS50893"/>
    </source>
</evidence>
<proteinExistence type="predicted"/>
<evidence type="ECO:0000256" key="2">
    <source>
        <dbReference type="ARBA" id="ARBA00022741"/>
    </source>
</evidence>
<keyword evidence="2" id="KW-0547">Nucleotide-binding</keyword>
<keyword evidence="3 6" id="KW-0067">ATP-binding</keyword>
<evidence type="ECO:0000313" key="7">
    <source>
        <dbReference type="Proteomes" id="UP000316770"/>
    </source>
</evidence>
<dbReference type="InterPro" id="IPR017871">
    <property type="entry name" value="ABC_transporter-like_CS"/>
</dbReference>
<evidence type="ECO:0000256" key="4">
    <source>
        <dbReference type="SAM" id="MobiDB-lite"/>
    </source>
</evidence>
<dbReference type="InterPro" id="IPR003439">
    <property type="entry name" value="ABC_transporter-like_ATP-bd"/>
</dbReference>
<dbReference type="SMART" id="SM00382">
    <property type="entry name" value="AAA"/>
    <property type="match status" value="1"/>
</dbReference>
<gene>
    <name evidence="6" type="primary">ytrB</name>
    <name evidence="6" type="ORF">Mal33_44030</name>
</gene>
<dbReference type="CDD" id="cd03230">
    <property type="entry name" value="ABC_DR_subfamily_A"/>
    <property type="match status" value="1"/>
</dbReference>
<feature type="domain" description="ABC transporter" evidence="5">
    <location>
        <begin position="11"/>
        <end position="237"/>
    </location>
</feature>
<keyword evidence="7" id="KW-1185">Reference proteome</keyword>
<feature type="region of interest" description="Disordered" evidence="4">
    <location>
        <begin position="301"/>
        <end position="321"/>
    </location>
</feature>
<dbReference type="GO" id="GO:0005524">
    <property type="term" value="F:ATP binding"/>
    <property type="evidence" value="ECO:0007669"/>
    <property type="project" value="UniProtKB-KW"/>
</dbReference>
<dbReference type="Pfam" id="PF00005">
    <property type="entry name" value="ABC_tran"/>
    <property type="match status" value="1"/>
</dbReference>
<dbReference type="Proteomes" id="UP000316770">
    <property type="component" value="Chromosome"/>
</dbReference>
<dbReference type="PROSITE" id="PS00211">
    <property type="entry name" value="ABC_TRANSPORTER_1"/>
    <property type="match status" value="1"/>
</dbReference>
<keyword evidence="1" id="KW-0813">Transport</keyword>
<protein>
    <submittedName>
        <fullName evidence="6">ABC transporter ATP-binding protein YtrB</fullName>
    </submittedName>
</protein>
<dbReference type="InterPro" id="IPR027417">
    <property type="entry name" value="P-loop_NTPase"/>
</dbReference>
<reference evidence="6 7" key="1">
    <citation type="submission" date="2019-02" db="EMBL/GenBank/DDBJ databases">
        <title>Deep-cultivation of Planctomycetes and their phenomic and genomic characterization uncovers novel biology.</title>
        <authorList>
            <person name="Wiegand S."/>
            <person name="Jogler M."/>
            <person name="Boedeker C."/>
            <person name="Pinto D."/>
            <person name="Vollmers J."/>
            <person name="Rivas-Marin E."/>
            <person name="Kohn T."/>
            <person name="Peeters S.H."/>
            <person name="Heuer A."/>
            <person name="Rast P."/>
            <person name="Oberbeckmann S."/>
            <person name="Bunk B."/>
            <person name="Jeske O."/>
            <person name="Meyerdierks A."/>
            <person name="Storesund J.E."/>
            <person name="Kallscheuer N."/>
            <person name="Luecker S."/>
            <person name="Lage O.M."/>
            <person name="Pohl T."/>
            <person name="Merkel B.J."/>
            <person name="Hornburger P."/>
            <person name="Mueller R.-W."/>
            <person name="Bruemmer F."/>
            <person name="Labrenz M."/>
            <person name="Spormann A.M."/>
            <person name="Op den Camp H."/>
            <person name="Overmann J."/>
            <person name="Amann R."/>
            <person name="Jetten M.S.M."/>
            <person name="Mascher T."/>
            <person name="Medema M.H."/>
            <person name="Devos D.P."/>
            <person name="Kaster A.-K."/>
            <person name="Ovreas L."/>
            <person name="Rohde M."/>
            <person name="Galperin M.Y."/>
            <person name="Jogler C."/>
        </authorList>
    </citation>
    <scope>NUCLEOTIDE SEQUENCE [LARGE SCALE GENOMIC DNA]</scope>
    <source>
        <strain evidence="6 7">Mal33</strain>
    </source>
</reference>
<accession>A0A518IZ73</accession>
<dbReference type="InterPro" id="IPR003593">
    <property type="entry name" value="AAA+_ATPase"/>
</dbReference>
<name>A0A518IZ73_9BACT</name>
<dbReference type="PANTHER" id="PTHR42939:SF1">
    <property type="entry name" value="ABC TRANSPORTER ATP-BINDING PROTEIN ALBC-RELATED"/>
    <property type="match status" value="1"/>
</dbReference>
<dbReference type="Gene3D" id="3.40.50.300">
    <property type="entry name" value="P-loop containing nucleotide triphosphate hydrolases"/>
    <property type="match status" value="1"/>
</dbReference>
<organism evidence="6 7">
    <name type="scientific">Rosistilla oblonga</name>
    <dbReference type="NCBI Taxonomy" id="2527990"/>
    <lineage>
        <taxon>Bacteria</taxon>
        <taxon>Pseudomonadati</taxon>
        <taxon>Planctomycetota</taxon>
        <taxon>Planctomycetia</taxon>
        <taxon>Pirellulales</taxon>
        <taxon>Pirellulaceae</taxon>
        <taxon>Rosistilla</taxon>
    </lineage>
</organism>
<dbReference type="PROSITE" id="PS50893">
    <property type="entry name" value="ABC_TRANSPORTER_2"/>
    <property type="match status" value="1"/>
</dbReference>
<sequence length="321" mass="35168">MNASQTVGVAVDVQNLSRKFRGNEALRDVNLQIPSGSIFGLVGLNGAGKTTLIRHLIGALVAKHGQVRVLGQDPVADPVGVLRRIGYLSEEDSLPQWLRVGELIDFSKAMYPTWDDAYAAELCEMFSLSRTSRLQSLSKGQRARAGLLVAIAHRPELLILDEPSSGLDPIARSDILEAIIRTVGEDGRTVLFSSHLLDEVARVCDTVALMSAGRIVERRTIEDLQSRYCEIICRENFADGDSPRLPAAFGWQRSGGEWSAVVETQRLEASLLSGDLQLLNRYEITLERWFTARANTSADDPLAIEEDESGPQQAIASGEIQ</sequence>
<dbReference type="SUPFAM" id="SSF52540">
    <property type="entry name" value="P-loop containing nucleoside triphosphate hydrolases"/>
    <property type="match status" value="1"/>
</dbReference>
<evidence type="ECO:0000313" key="6">
    <source>
        <dbReference type="EMBL" id="QDV58385.1"/>
    </source>
</evidence>
<feature type="compositionally biased region" description="Polar residues" evidence="4">
    <location>
        <begin position="310"/>
        <end position="321"/>
    </location>
</feature>
<dbReference type="EMBL" id="CP036318">
    <property type="protein sequence ID" value="QDV58385.1"/>
    <property type="molecule type" value="Genomic_DNA"/>
</dbReference>
<dbReference type="InterPro" id="IPR051782">
    <property type="entry name" value="ABC_Transporter_VariousFunc"/>
</dbReference>
<dbReference type="AlphaFoldDB" id="A0A518IZ73"/>
<dbReference type="PANTHER" id="PTHR42939">
    <property type="entry name" value="ABC TRANSPORTER ATP-BINDING PROTEIN ALBC-RELATED"/>
    <property type="match status" value="1"/>
</dbReference>
<evidence type="ECO:0000256" key="3">
    <source>
        <dbReference type="ARBA" id="ARBA00022840"/>
    </source>
</evidence>
<dbReference type="RefSeq" id="WP_145288697.1">
    <property type="nucleotide sequence ID" value="NZ_CP036318.1"/>
</dbReference>
<dbReference type="GO" id="GO:0016887">
    <property type="term" value="F:ATP hydrolysis activity"/>
    <property type="evidence" value="ECO:0007669"/>
    <property type="project" value="InterPro"/>
</dbReference>
<evidence type="ECO:0000256" key="1">
    <source>
        <dbReference type="ARBA" id="ARBA00022448"/>
    </source>
</evidence>